<protein>
    <recommendedName>
        <fullName evidence="2">Putative cysteine ligase BshC</fullName>
        <ecNumber evidence="2">6.-.-.-</ecNumber>
    </recommendedName>
</protein>
<evidence type="ECO:0000313" key="6">
    <source>
        <dbReference type="Proteomes" id="UP000199427"/>
    </source>
</evidence>
<dbReference type="InterPro" id="IPR055398">
    <property type="entry name" value="Rossmann-like_BshC"/>
</dbReference>
<evidence type="ECO:0000256" key="2">
    <source>
        <dbReference type="HAMAP-Rule" id="MF_01867"/>
    </source>
</evidence>
<dbReference type="GO" id="GO:0016874">
    <property type="term" value="F:ligase activity"/>
    <property type="evidence" value="ECO:0007669"/>
    <property type="project" value="UniProtKB-UniRule"/>
</dbReference>
<reference evidence="5 6" key="1">
    <citation type="submission" date="2016-10" db="EMBL/GenBank/DDBJ databases">
        <authorList>
            <person name="de Groot N.N."/>
        </authorList>
    </citation>
    <scope>NUCLEOTIDE SEQUENCE [LARGE SCALE GENOMIC DNA]</scope>
    <source>
        <strain evidence="5 6">DSM 21633</strain>
    </source>
</reference>
<comment type="similarity">
    <text evidence="2">Belongs to the BshC family.</text>
</comment>
<dbReference type="AlphaFoldDB" id="A0A1H8YSU0"/>
<comment type="function">
    <text evidence="2">Involved in bacillithiol (BSH) biosynthesis. May catalyze the last step of the pathway, the addition of cysteine to glucosamine malate (GlcN-Mal) to generate BSH.</text>
</comment>
<dbReference type="EMBL" id="FOES01000001">
    <property type="protein sequence ID" value="SEP55132.1"/>
    <property type="molecule type" value="Genomic_DNA"/>
</dbReference>
<proteinExistence type="inferred from homology"/>
<dbReference type="InterPro" id="IPR055399">
    <property type="entry name" value="CC_BshC"/>
</dbReference>
<evidence type="ECO:0000313" key="5">
    <source>
        <dbReference type="EMBL" id="SEP55132.1"/>
    </source>
</evidence>
<name>A0A1H8YSU0_9BACI</name>
<dbReference type="InterPro" id="IPR011199">
    <property type="entry name" value="Bacillithiol_biosynth_BshC"/>
</dbReference>
<dbReference type="OrthoDB" id="9765151at2"/>
<dbReference type="RefSeq" id="WP_091771979.1">
    <property type="nucleotide sequence ID" value="NZ_FOES01000001.1"/>
</dbReference>
<gene>
    <name evidence="2" type="primary">bshC</name>
    <name evidence="5" type="ORF">SAMN05216362_10123</name>
</gene>
<feature type="coiled-coil region" evidence="2">
    <location>
        <begin position="453"/>
        <end position="480"/>
    </location>
</feature>
<dbReference type="Pfam" id="PF10079">
    <property type="entry name" value="Rossmann-like_BshC"/>
    <property type="match status" value="1"/>
</dbReference>
<feature type="domain" description="Bacillithiol biosynthesis BshC N-terminal Rossmann-like" evidence="3">
    <location>
        <begin position="1"/>
        <end position="379"/>
    </location>
</feature>
<keyword evidence="1 2" id="KW-0436">Ligase</keyword>
<keyword evidence="2" id="KW-0175">Coiled coil</keyword>
<evidence type="ECO:0000256" key="1">
    <source>
        <dbReference type="ARBA" id="ARBA00022598"/>
    </source>
</evidence>
<keyword evidence="6" id="KW-1185">Reference proteome</keyword>
<evidence type="ECO:0000259" key="3">
    <source>
        <dbReference type="Pfam" id="PF10079"/>
    </source>
</evidence>
<accession>A0A1H8YSU0</accession>
<dbReference type="NCBIfam" id="TIGR03998">
    <property type="entry name" value="thiol_BshC"/>
    <property type="match status" value="1"/>
</dbReference>
<dbReference type="STRING" id="571933.SAMN05216362_10123"/>
<evidence type="ECO:0000259" key="4">
    <source>
        <dbReference type="Pfam" id="PF24850"/>
    </source>
</evidence>
<organism evidence="5 6">
    <name type="scientific">Piscibacillus halophilus</name>
    <dbReference type="NCBI Taxonomy" id="571933"/>
    <lineage>
        <taxon>Bacteria</taxon>
        <taxon>Bacillati</taxon>
        <taxon>Bacillota</taxon>
        <taxon>Bacilli</taxon>
        <taxon>Bacillales</taxon>
        <taxon>Bacillaceae</taxon>
        <taxon>Piscibacillus</taxon>
    </lineage>
</organism>
<dbReference type="EC" id="6.-.-.-" evidence="2"/>
<dbReference type="HAMAP" id="MF_01867">
    <property type="entry name" value="BshC"/>
    <property type="match status" value="1"/>
</dbReference>
<dbReference type="PIRSF" id="PIRSF012535">
    <property type="entry name" value="UCP012535"/>
    <property type="match status" value="1"/>
</dbReference>
<dbReference type="Proteomes" id="UP000199427">
    <property type="component" value="Unassembled WGS sequence"/>
</dbReference>
<sequence length="540" mass="63613">MNCQPIELKKQSSLIKDYRNRSESIFTHFHYDPYQLRSFKKRYEYLMHQTYQRDKLADVLISQNQKWGLTEQVKDHIEQIRNPESVVVIGGQQAGLLTGPLYTIHKIVSIILQAKEQQEHLGKPVIPVFWIAGEDHDFEEINHIFAMKDQRLKKYKVKSESLDKKPVSKRIIDVEEIKSWVNQLFSTFKETEHTKHLYQSIINAIQHGDSYVDFFAKMIHQMFAHEGLVLVDSDHPDIRCLEKDYFIQLVEHQPAIAQSVVNQLKELDSKSYSINLDATTEDGHLFYHMNGERLLLEVEDGRWVSKDEQVSFTHEELVEEIQKKPDQFSNNVVTRPIMQEMVFPVLSFIGGPGEIAYWSTLKPAFETLNLQFPIITPRLTITLLDSKHQQWLKRFGLPFEQVMTEGTNRYKINWLKRQTSSPIEDVVEQVEQDIELIHQPLQDLASEIQVDLGEFAQSNLKLIQSELKKLEKKMMKEVKRKHQHTISQLEELNAYYYPHHSLQERVWNIVYFMNEYGLDLPKKLLEVPPRWEQDHLVVEL</sequence>
<dbReference type="Pfam" id="PF24850">
    <property type="entry name" value="CC_BshC"/>
    <property type="match status" value="1"/>
</dbReference>
<feature type="domain" description="Bacillithiol biosynthesis BshC C-terminal coiled-coil" evidence="4">
    <location>
        <begin position="381"/>
        <end position="540"/>
    </location>
</feature>